<keyword evidence="1" id="KW-0150">Chloroplast</keyword>
<geneLocation type="chloroplast" evidence="1"/>
<keyword evidence="1" id="KW-0934">Plastid</keyword>
<dbReference type="AlphaFoldDB" id="A0A1Z1MSI7"/>
<proteinExistence type="predicted"/>
<organism evidence="1">
    <name type="scientific">Palisada sp</name>
    <dbReference type="NCBI Taxonomy" id="1955416"/>
    <lineage>
        <taxon>Eukaryota</taxon>
        <taxon>Rhodophyta</taxon>
        <taxon>Florideophyceae</taxon>
        <taxon>Rhodymeniophycidae</taxon>
        <taxon>Ceramiales</taxon>
        <taxon>Rhodomelaceae</taxon>
        <taxon>Laurencieae</taxon>
        <taxon>Palisada</taxon>
    </lineage>
</organism>
<gene>
    <name evidence="1" type="primary">ycf34</name>
</gene>
<sequence length="78" mass="9146">MCICINCRHIHNCTTYQFIEKQHNILVIHKKMSFNPVSTILNVNINKKNGLVFIDWDLIECLSFTEKPGNWLNSIKLN</sequence>
<accession>A0A1Z1MSI7</accession>
<name>A0A1Z1MSI7_9FLOR</name>
<dbReference type="EMBL" id="MF101453">
    <property type="protein sequence ID" value="ARW68674.1"/>
    <property type="molecule type" value="Genomic_DNA"/>
</dbReference>
<evidence type="ECO:0008006" key="2">
    <source>
        <dbReference type="Google" id="ProtNLM"/>
    </source>
</evidence>
<reference evidence="1" key="1">
    <citation type="journal article" date="2017" name="J. Phycol.">
        <title>Analysis of chloroplast genomes and a supermatrix inform reclassification of the Rhodomelaceae (Rhodophyta).</title>
        <authorList>
            <person name="Diaz-Tapia P."/>
            <person name="Maggs C.A."/>
            <person name="West J.A."/>
            <person name="Verbruggen H."/>
        </authorList>
    </citation>
    <scope>NUCLEOTIDE SEQUENCE</scope>
    <source>
        <strain evidence="1">PD1686</strain>
    </source>
</reference>
<protein>
    <recommendedName>
        <fullName evidence="2">Ycf34</fullName>
    </recommendedName>
</protein>
<evidence type="ECO:0000313" key="1">
    <source>
        <dbReference type="EMBL" id="ARW68674.1"/>
    </source>
</evidence>
<dbReference type="InterPro" id="IPR019656">
    <property type="entry name" value="Uncharacterised_Ycf34"/>
</dbReference>
<dbReference type="Pfam" id="PF10718">
    <property type="entry name" value="Ycf34"/>
    <property type="match status" value="1"/>
</dbReference>